<evidence type="ECO:0000313" key="3">
    <source>
        <dbReference type="Proteomes" id="UP000649739"/>
    </source>
</evidence>
<keyword evidence="1" id="KW-0732">Signal</keyword>
<proteinExistence type="predicted"/>
<name>A0A8J3BA38_9ACTN</name>
<gene>
    <name evidence="2" type="ORF">GCM10010123_18930</name>
</gene>
<feature type="signal peptide" evidence="1">
    <location>
        <begin position="1"/>
        <end position="26"/>
    </location>
</feature>
<accession>A0A8J3BA38</accession>
<organism evidence="2 3">
    <name type="scientific">Pilimelia anulata</name>
    <dbReference type="NCBI Taxonomy" id="53371"/>
    <lineage>
        <taxon>Bacteria</taxon>
        <taxon>Bacillati</taxon>
        <taxon>Actinomycetota</taxon>
        <taxon>Actinomycetes</taxon>
        <taxon>Micromonosporales</taxon>
        <taxon>Micromonosporaceae</taxon>
        <taxon>Pilimelia</taxon>
    </lineage>
</organism>
<dbReference type="Proteomes" id="UP000649739">
    <property type="component" value="Unassembled WGS sequence"/>
</dbReference>
<comment type="caution">
    <text evidence="2">The sequence shown here is derived from an EMBL/GenBank/DDBJ whole genome shotgun (WGS) entry which is preliminary data.</text>
</comment>
<dbReference type="RefSeq" id="WP_189169690.1">
    <property type="nucleotide sequence ID" value="NZ_BMQB01000003.1"/>
</dbReference>
<protein>
    <submittedName>
        <fullName evidence="2">Uncharacterized protein</fullName>
    </submittedName>
</protein>
<reference evidence="2" key="1">
    <citation type="journal article" date="2014" name="Int. J. Syst. Evol. Microbiol.">
        <title>Complete genome sequence of Corynebacterium casei LMG S-19264T (=DSM 44701T), isolated from a smear-ripened cheese.</title>
        <authorList>
            <consortium name="US DOE Joint Genome Institute (JGI-PGF)"/>
            <person name="Walter F."/>
            <person name="Albersmeier A."/>
            <person name="Kalinowski J."/>
            <person name="Ruckert C."/>
        </authorList>
    </citation>
    <scope>NUCLEOTIDE SEQUENCE</scope>
    <source>
        <strain evidence="2">JCM 3090</strain>
    </source>
</reference>
<feature type="chain" id="PRO_5035150393" evidence="1">
    <location>
        <begin position="27"/>
        <end position="170"/>
    </location>
</feature>
<reference evidence="2" key="2">
    <citation type="submission" date="2020-09" db="EMBL/GenBank/DDBJ databases">
        <authorList>
            <person name="Sun Q."/>
            <person name="Ohkuma M."/>
        </authorList>
    </citation>
    <scope>NUCLEOTIDE SEQUENCE</scope>
    <source>
        <strain evidence="2">JCM 3090</strain>
    </source>
</reference>
<evidence type="ECO:0000313" key="2">
    <source>
        <dbReference type="EMBL" id="GGJ89491.1"/>
    </source>
</evidence>
<sequence length="170" mass="17491">MAGIKKALLVGAGTAAVLAAGTAAGAAITGSTGTFTERQTFTRNDAPITVTSTGFTDVARVLVSIPSGQRRMLDARFTAETLCSGSSGWCSARIVVTNASTGATVELAPASGLDYAFDSPGDSWEGHALERSSHYLPAGRYHVRAQAAVVAPATSLRLDDTHLAVEVIRP</sequence>
<dbReference type="EMBL" id="BMQB01000003">
    <property type="protein sequence ID" value="GGJ89491.1"/>
    <property type="molecule type" value="Genomic_DNA"/>
</dbReference>
<keyword evidence="3" id="KW-1185">Reference proteome</keyword>
<evidence type="ECO:0000256" key="1">
    <source>
        <dbReference type="SAM" id="SignalP"/>
    </source>
</evidence>
<dbReference type="AlphaFoldDB" id="A0A8J3BA38"/>